<name>A0A5C6B8S6_9BACT</name>
<dbReference type="Pfam" id="PF01863">
    <property type="entry name" value="YgjP-like"/>
    <property type="match status" value="1"/>
</dbReference>
<sequence length="229" mass="26856">MRTFKDIEYTLKRSDRKTASIYIERDGQVSVLVPKGLSKARIEELLESKRKWIYRNQAEWHDLNATRVQREYVNGEGFLYLGRTYRLKIVDQQDEPLMLKNGYFCLMSTNGSAPDADTVFKEFYRTKGKERIPERAAFFERRMGVKSKTITVMELKNRWASCTPGGKLNFHWKCMMAPSTVLDYIVVHELAHLIHANHTEAFWNEVDKVLPDYGDRKEWLRIHGAGMDL</sequence>
<dbReference type="PANTHER" id="PTHR30399">
    <property type="entry name" value="UNCHARACTERIZED PROTEIN YGJP"/>
    <property type="match status" value="1"/>
</dbReference>
<dbReference type="PANTHER" id="PTHR30399:SF1">
    <property type="entry name" value="UTP PYROPHOSPHATASE"/>
    <property type="match status" value="1"/>
</dbReference>
<evidence type="ECO:0000313" key="2">
    <source>
        <dbReference type="EMBL" id="TWU08370.1"/>
    </source>
</evidence>
<dbReference type="Gene3D" id="3.30.2010.10">
    <property type="entry name" value="Metalloproteases ('zincins'), catalytic domain"/>
    <property type="match status" value="1"/>
</dbReference>
<comment type="caution">
    <text evidence="2">The sequence shown here is derived from an EMBL/GenBank/DDBJ whole genome shotgun (WGS) entry which is preliminary data.</text>
</comment>
<accession>A0A5C6B8S6</accession>
<gene>
    <name evidence="2" type="ORF">Pla52n_09520</name>
</gene>
<proteinExistence type="predicted"/>
<keyword evidence="3" id="KW-1185">Reference proteome</keyword>
<evidence type="ECO:0000313" key="3">
    <source>
        <dbReference type="Proteomes" id="UP000320176"/>
    </source>
</evidence>
<dbReference type="RefSeq" id="WP_146518421.1">
    <property type="nucleotide sequence ID" value="NZ_CP151726.1"/>
</dbReference>
<dbReference type="InterPro" id="IPR053136">
    <property type="entry name" value="UTP_pyrophosphatase-like"/>
</dbReference>
<reference evidence="2 3" key="1">
    <citation type="submission" date="2019-02" db="EMBL/GenBank/DDBJ databases">
        <title>Deep-cultivation of Planctomycetes and their phenomic and genomic characterization uncovers novel biology.</title>
        <authorList>
            <person name="Wiegand S."/>
            <person name="Jogler M."/>
            <person name="Boedeker C."/>
            <person name="Pinto D."/>
            <person name="Vollmers J."/>
            <person name="Rivas-Marin E."/>
            <person name="Kohn T."/>
            <person name="Peeters S.H."/>
            <person name="Heuer A."/>
            <person name="Rast P."/>
            <person name="Oberbeckmann S."/>
            <person name="Bunk B."/>
            <person name="Jeske O."/>
            <person name="Meyerdierks A."/>
            <person name="Storesund J.E."/>
            <person name="Kallscheuer N."/>
            <person name="Luecker S."/>
            <person name="Lage O.M."/>
            <person name="Pohl T."/>
            <person name="Merkel B.J."/>
            <person name="Hornburger P."/>
            <person name="Mueller R.-W."/>
            <person name="Bruemmer F."/>
            <person name="Labrenz M."/>
            <person name="Spormann A.M."/>
            <person name="Op Den Camp H."/>
            <person name="Overmann J."/>
            <person name="Amann R."/>
            <person name="Jetten M.S.M."/>
            <person name="Mascher T."/>
            <person name="Medema M.H."/>
            <person name="Devos D.P."/>
            <person name="Kaster A.-K."/>
            <person name="Ovreas L."/>
            <person name="Rohde M."/>
            <person name="Galperin M.Y."/>
            <person name="Jogler C."/>
        </authorList>
    </citation>
    <scope>NUCLEOTIDE SEQUENCE [LARGE SCALE GENOMIC DNA]</scope>
    <source>
        <strain evidence="2 3">Pla52n</strain>
    </source>
</reference>
<organism evidence="2 3">
    <name type="scientific">Stieleria varia</name>
    <dbReference type="NCBI Taxonomy" id="2528005"/>
    <lineage>
        <taxon>Bacteria</taxon>
        <taxon>Pseudomonadati</taxon>
        <taxon>Planctomycetota</taxon>
        <taxon>Planctomycetia</taxon>
        <taxon>Pirellulales</taxon>
        <taxon>Pirellulaceae</taxon>
        <taxon>Stieleria</taxon>
    </lineage>
</organism>
<evidence type="ECO:0000259" key="1">
    <source>
        <dbReference type="Pfam" id="PF01863"/>
    </source>
</evidence>
<dbReference type="AlphaFoldDB" id="A0A5C6B8S6"/>
<dbReference type="OrthoDB" id="9811177at2"/>
<dbReference type="EMBL" id="SJPN01000001">
    <property type="protein sequence ID" value="TWU08370.1"/>
    <property type="molecule type" value="Genomic_DNA"/>
</dbReference>
<feature type="domain" description="YgjP-like metallopeptidase" evidence="1">
    <location>
        <begin position="17"/>
        <end position="221"/>
    </location>
</feature>
<protein>
    <recommendedName>
        <fullName evidence="1">YgjP-like metallopeptidase domain-containing protein</fullName>
    </recommendedName>
</protein>
<dbReference type="InterPro" id="IPR002725">
    <property type="entry name" value="YgjP-like_metallopeptidase"/>
</dbReference>
<dbReference type="Proteomes" id="UP000320176">
    <property type="component" value="Unassembled WGS sequence"/>
</dbReference>
<dbReference type="CDD" id="cd07344">
    <property type="entry name" value="M48_yhfN_like"/>
    <property type="match status" value="1"/>
</dbReference>